<dbReference type="CDD" id="cd17933">
    <property type="entry name" value="DEXSc_RecD-like"/>
    <property type="match status" value="1"/>
</dbReference>
<dbReference type="RefSeq" id="WP_130414869.1">
    <property type="nucleotide sequence ID" value="NZ_SHKX01000014.1"/>
</dbReference>
<comment type="subunit">
    <text evidence="3">Heterotrimer of RecB, RecC and RecD. All subunits contribute to DNA-binding.</text>
</comment>
<keyword evidence="3" id="KW-0378">Hydrolase</keyword>
<dbReference type="EMBL" id="SHKX01000014">
    <property type="protein sequence ID" value="RZU38220.1"/>
    <property type="molecule type" value="Genomic_DNA"/>
</dbReference>
<evidence type="ECO:0000313" key="6">
    <source>
        <dbReference type="Proteomes" id="UP000292423"/>
    </source>
</evidence>
<gene>
    <name evidence="3" type="primary">recD</name>
    <name evidence="5" type="ORF">EV700_2798</name>
</gene>
<comment type="catalytic activity">
    <reaction evidence="3">
        <text>ATP + H2O = ADP + phosphate + H(+)</text>
        <dbReference type="Rhea" id="RHEA:13065"/>
        <dbReference type="ChEBI" id="CHEBI:15377"/>
        <dbReference type="ChEBI" id="CHEBI:15378"/>
        <dbReference type="ChEBI" id="CHEBI:30616"/>
        <dbReference type="ChEBI" id="CHEBI:43474"/>
        <dbReference type="ChEBI" id="CHEBI:456216"/>
        <dbReference type="EC" id="5.6.2.3"/>
    </reaction>
</comment>
<keyword evidence="3" id="KW-0413">Isomerase</keyword>
<dbReference type="GO" id="GO:0016887">
    <property type="term" value="F:ATP hydrolysis activity"/>
    <property type="evidence" value="ECO:0007669"/>
    <property type="project" value="RHEA"/>
</dbReference>
<comment type="similarity">
    <text evidence="3">Belongs to the RecD family.</text>
</comment>
<dbReference type="GO" id="GO:0017116">
    <property type="term" value="F:single-stranded DNA helicase activity"/>
    <property type="evidence" value="ECO:0007669"/>
    <property type="project" value="TreeGrafter"/>
</dbReference>
<dbReference type="EC" id="5.6.2.3" evidence="3"/>
<dbReference type="InterPro" id="IPR050534">
    <property type="entry name" value="Coronavir_polyprotein_1ab"/>
</dbReference>
<dbReference type="GO" id="GO:0009338">
    <property type="term" value="C:exodeoxyribonuclease V complex"/>
    <property type="evidence" value="ECO:0007669"/>
    <property type="project" value="InterPro"/>
</dbReference>
<keyword evidence="1 3" id="KW-0547">Nucleotide-binding</keyword>
<reference evidence="5 6" key="1">
    <citation type="submission" date="2019-02" db="EMBL/GenBank/DDBJ databases">
        <title>Genomic Encyclopedia of Type Strains, Phase IV (KMG-IV): sequencing the most valuable type-strain genomes for metagenomic binning, comparative biology and taxonomic classification.</title>
        <authorList>
            <person name="Goeker M."/>
        </authorList>
    </citation>
    <scope>NUCLEOTIDE SEQUENCE [LARGE SCALE GENOMIC DNA]</scope>
    <source>
        <strain evidence="5 6">DSM 105135</strain>
    </source>
</reference>
<accession>A0A4Q7YLK8</accession>
<evidence type="ECO:0000256" key="1">
    <source>
        <dbReference type="ARBA" id="ARBA00022741"/>
    </source>
</evidence>
<dbReference type="InterPro" id="IPR027785">
    <property type="entry name" value="UvrD-like_helicase_C"/>
</dbReference>
<dbReference type="Pfam" id="PF13245">
    <property type="entry name" value="AAA_19"/>
    <property type="match status" value="1"/>
</dbReference>
<keyword evidence="3" id="KW-0234">DNA repair</keyword>
<evidence type="ECO:0000313" key="5">
    <source>
        <dbReference type="EMBL" id="RZU38220.1"/>
    </source>
</evidence>
<sequence>MTLPFTATLSSQPGQTDDAPAWSAGLAELLASLHQRDGGDPAQAGRIRDWVRKLAAGLAQGHVCLVDEHAPWRNLSSPVLVDAARAADTVAPLVAEDERLYLYRHWQAETQLAQALSALDEAVGDAAPVAAHHLDGLNERQRQAVAMATQRRFSLITGGPGTGKTYTLVRILLALLEQNPTLHVALAAPTGKAAARMYEALSAALAKATGVTDAMRAALPTSASTLHRLLGIQYDRPAQYHAANPLPFDLVIVDEASMIDLRLASQLLAAIDPRRTRLILLGDANQLAAVEAGAVLEEMGRAPRLQAARVALNESQRFGADSGIGRLAAAICAGDSAAVLGFRRQGLDKVRFEDLPGAEALAEALFRGYAPYVDALRGGADTEAVLAAFGRFRVLCALREGTTGVAGLNERLTARLRAALGQEAGAALWFHGRPVMVMQNDYALNVFNGDIGVALRSAAGLEVFFPGRERGISVARLAHVETAFAMTVHKSQGSEFEEVAVVLPGADSQVVSRELLYTGVTRARVRVQVWAGERGLSVAVGRRTERRSGLGGKVIM</sequence>
<dbReference type="GO" id="GO:0043139">
    <property type="term" value="F:5'-3' DNA helicase activity"/>
    <property type="evidence" value="ECO:0007669"/>
    <property type="project" value="UniProtKB-UniRule"/>
</dbReference>
<keyword evidence="3" id="KW-0269">Exonuclease</keyword>
<comment type="caution">
    <text evidence="5">The sequence shown here is derived from an EMBL/GenBank/DDBJ whole genome shotgun (WGS) entry which is preliminary data.</text>
</comment>
<evidence type="ECO:0000256" key="3">
    <source>
        <dbReference type="HAMAP-Rule" id="MF_01487"/>
    </source>
</evidence>
<keyword evidence="2 3" id="KW-0067">ATP-binding</keyword>
<comment type="miscellaneous">
    <text evidence="3">In the RecBCD complex, RecB has a slow 3'-5' helicase, an exonuclease activity and loads RecA onto ssDNA, RecD has a fast 5'-3' helicase activity, while RecC stimulates the ATPase and processivity of the RecB helicase and contributes to recognition of the Chi site.</text>
</comment>
<keyword evidence="6" id="KW-1185">Reference proteome</keyword>
<dbReference type="HAMAP" id="MF_01487">
    <property type="entry name" value="RecD"/>
    <property type="match status" value="1"/>
</dbReference>
<organism evidence="5 6">
    <name type="scientific">Fluviicoccus keumensis</name>
    <dbReference type="NCBI Taxonomy" id="1435465"/>
    <lineage>
        <taxon>Bacteria</taxon>
        <taxon>Pseudomonadati</taxon>
        <taxon>Pseudomonadota</taxon>
        <taxon>Gammaproteobacteria</taxon>
        <taxon>Moraxellales</taxon>
        <taxon>Moraxellaceae</taxon>
        <taxon>Fluviicoccus</taxon>
    </lineage>
</organism>
<dbReference type="CDD" id="cd18809">
    <property type="entry name" value="SF1_C_RecD"/>
    <property type="match status" value="1"/>
</dbReference>
<dbReference type="SMART" id="SM00382">
    <property type="entry name" value="AAA"/>
    <property type="match status" value="1"/>
</dbReference>
<feature type="domain" description="AAA+ ATPase" evidence="4">
    <location>
        <begin position="150"/>
        <end position="285"/>
    </location>
</feature>
<dbReference type="Pfam" id="PF13538">
    <property type="entry name" value="UvrD_C_2"/>
    <property type="match status" value="1"/>
</dbReference>
<keyword evidence="3" id="KW-0227">DNA damage</keyword>
<dbReference type="OrthoDB" id="9803432at2"/>
<dbReference type="InterPro" id="IPR027417">
    <property type="entry name" value="P-loop_NTPase"/>
</dbReference>
<comment type="function">
    <text evidence="3">A helicase/nuclease that prepares dsDNA breaks (DSB) for recombinational DNA repair. Binds to DSBs and unwinds DNA via a highly rapid and processive ATP-dependent bidirectional helicase activity. Unwinds dsDNA until it encounters a Chi (crossover hotspot instigator) sequence from the 3' direction. Cuts ssDNA a few nucleotides 3' to the Chi site. The properties and activities of the enzyme are changed at Chi. The Chi-altered holoenzyme produces a long 3'-ssDNA overhang and facilitates RecA-binding to the ssDNA for homologous DNA recombination and repair. Holoenzyme degrades any linearized DNA that is unable to undergo homologous recombination. In the holoenzyme this subunit has ssDNA-dependent ATPase and 5'-3' helicase activity. When added to pre-assembled RecBC greatly stimulates nuclease activity and augments holoenzyme processivity. Negatively regulates the RecA-loading ability of RecBCD.</text>
</comment>
<dbReference type="GO" id="GO:0000724">
    <property type="term" value="P:double-strand break repair via homologous recombination"/>
    <property type="evidence" value="ECO:0007669"/>
    <property type="project" value="UniProtKB-UniRule"/>
</dbReference>
<dbReference type="PANTHER" id="PTHR43788:SF6">
    <property type="entry name" value="DNA HELICASE B"/>
    <property type="match status" value="1"/>
</dbReference>
<keyword evidence="3" id="KW-0238">DNA-binding</keyword>
<dbReference type="AlphaFoldDB" id="A0A4Q7YLK8"/>
<protein>
    <recommendedName>
        <fullName evidence="3">RecBCD enzyme subunit RecD</fullName>
        <ecNumber evidence="3">5.6.2.3</ecNumber>
    </recommendedName>
    <alternativeName>
        <fullName evidence="3">DNA 5'-3' helicase subunit RecD</fullName>
    </alternativeName>
    <alternativeName>
        <fullName evidence="3">Exonuclease V subunit RecD</fullName>
        <shortName evidence="3">ExoV subunit RecD</shortName>
    </alternativeName>
    <alternativeName>
        <fullName evidence="3">Helicase/nuclease RecBCD subunit RecD</fullName>
    </alternativeName>
</protein>
<dbReference type="GO" id="GO:0005524">
    <property type="term" value="F:ATP binding"/>
    <property type="evidence" value="ECO:0007669"/>
    <property type="project" value="UniProtKB-UniRule"/>
</dbReference>
<evidence type="ECO:0000256" key="2">
    <source>
        <dbReference type="ARBA" id="ARBA00022840"/>
    </source>
</evidence>
<dbReference type="Proteomes" id="UP000292423">
    <property type="component" value="Unassembled WGS sequence"/>
</dbReference>
<dbReference type="NCBIfam" id="TIGR01447">
    <property type="entry name" value="recD"/>
    <property type="match status" value="1"/>
</dbReference>
<name>A0A4Q7YLK8_9GAMM</name>
<dbReference type="Gene3D" id="3.40.50.300">
    <property type="entry name" value="P-loop containing nucleotide triphosphate hydrolases"/>
    <property type="match status" value="3"/>
</dbReference>
<feature type="binding site" evidence="3">
    <location>
        <begin position="158"/>
        <end position="165"/>
    </location>
    <ligand>
        <name>ATP</name>
        <dbReference type="ChEBI" id="CHEBI:30616"/>
    </ligand>
</feature>
<dbReference type="SUPFAM" id="SSF52540">
    <property type="entry name" value="P-loop containing nucleoside triphosphate hydrolases"/>
    <property type="match status" value="1"/>
</dbReference>
<dbReference type="InterPro" id="IPR003593">
    <property type="entry name" value="AAA+_ATPase"/>
</dbReference>
<evidence type="ECO:0000259" key="4">
    <source>
        <dbReference type="SMART" id="SM00382"/>
    </source>
</evidence>
<keyword evidence="3" id="KW-0540">Nuclease</keyword>
<proteinExistence type="inferred from homology"/>
<dbReference type="InterPro" id="IPR006344">
    <property type="entry name" value="RecD"/>
</dbReference>
<dbReference type="GO" id="GO:0003677">
    <property type="term" value="F:DNA binding"/>
    <property type="evidence" value="ECO:0007669"/>
    <property type="project" value="UniProtKB-UniRule"/>
</dbReference>
<dbReference type="GO" id="GO:0008854">
    <property type="term" value="F:exodeoxyribonuclease V activity"/>
    <property type="evidence" value="ECO:0007669"/>
    <property type="project" value="InterPro"/>
</dbReference>
<keyword evidence="3 5" id="KW-0347">Helicase</keyword>
<dbReference type="PANTHER" id="PTHR43788">
    <property type="entry name" value="DNA2/NAM7 HELICASE FAMILY MEMBER"/>
    <property type="match status" value="1"/>
</dbReference>